<keyword evidence="2" id="KW-0812">Transmembrane</keyword>
<feature type="region of interest" description="Disordered" evidence="1">
    <location>
        <begin position="1"/>
        <end position="23"/>
    </location>
</feature>
<dbReference type="Gene3D" id="2.60.40.10">
    <property type="entry name" value="Immunoglobulins"/>
    <property type="match status" value="2"/>
</dbReference>
<comment type="caution">
    <text evidence="3">The sequence shown here is derived from an EMBL/GenBank/DDBJ whole genome shotgun (WGS) entry which is preliminary data.</text>
</comment>
<dbReference type="InterPro" id="IPR013783">
    <property type="entry name" value="Ig-like_fold"/>
</dbReference>
<evidence type="ECO:0000313" key="3">
    <source>
        <dbReference type="EMBL" id="KAG9261591.1"/>
    </source>
</evidence>
<feature type="compositionally biased region" description="Basic and acidic residues" evidence="1">
    <location>
        <begin position="10"/>
        <end position="23"/>
    </location>
</feature>
<gene>
    <name evidence="3" type="ORF">AMEX_G25167</name>
</gene>
<keyword evidence="2" id="KW-0472">Membrane</keyword>
<feature type="transmembrane region" description="Helical" evidence="2">
    <location>
        <begin position="271"/>
        <end position="293"/>
    </location>
</feature>
<accession>A0A8T2KXV4</accession>
<reference evidence="3 4" key="1">
    <citation type="submission" date="2021-07" db="EMBL/GenBank/DDBJ databases">
        <authorList>
            <person name="Imarazene B."/>
            <person name="Zahm M."/>
            <person name="Klopp C."/>
            <person name="Cabau C."/>
            <person name="Beille S."/>
            <person name="Jouanno E."/>
            <person name="Castinel A."/>
            <person name="Lluch J."/>
            <person name="Gil L."/>
            <person name="Kuchtly C."/>
            <person name="Lopez Roques C."/>
            <person name="Donnadieu C."/>
            <person name="Parrinello H."/>
            <person name="Journot L."/>
            <person name="Du K."/>
            <person name="Schartl M."/>
            <person name="Retaux S."/>
            <person name="Guiguen Y."/>
        </authorList>
    </citation>
    <scope>NUCLEOTIDE SEQUENCE [LARGE SCALE GENOMIC DNA]</scope>
    <source>
        <strain evidence="3">Pach_M1</strain>
        <tissue evidence="3">Testis</tissue>
    </source>
</reference>
<sequence length="337" mass="37254">MRGTIGQRGKIGDGEAKRADEKKRKERRSFTMLSCKCDLSVLLLMTVTLSTGSESAHPVVEVEYGGAAVLPCTERCSGVVSWTRFSKSSDILAECDQTSCRSVKEGYQMIHNQYLQGDFSLIITEADFSKREHYTADCDGKDKCDVQLQIEPVKKTFEKRPGESLQLNLHISDPVEVIYSSTDPAGPSSHQICTVNRRSVQLSREYSERASVSSALELRGVKESDSGVYTVRDTSTNEVICIYTVIVQGDSKAGGHEQKPSDPNSSPSPGWVVPMLVVVLGVVCVVSVGVIVVQWRKIKHLKESQNIDIPLTEMDKNRSPEEEKNLVQQNGEIQNLL</sequence>
<dbReference type="SUPFAM" id="SSF48726">
    <property type="entry name" value="Immunoglobulin"/>
    <property type="match status" value="1"/>
</dbReference>
<evidence type="ECO:0000313" key="4">
    <source>
        <dbReference type="Proteomes" id="UP000752171"/>
    </source>
</evidence>
<dbReference type="InterPro" id="IPR036179">
    <property type="entry name" value="Ig-like_dom_sf"/>
</dbReference>
<keyword evidence="2" id="KW-1133">Transmembrane helix</keyword>
<organism evidence="3 4">
    <name type="scientific">Astyanax mexicanus</name>
    <name type="common">Blind cave fish</name>
    <name type="synonym">Astyanax fasciatus mexicanus</name>
    <dbReference type="NCBI Taxonomy" id="7994"/>
    <lineage>
        <taxon>Eukaryota</taxon>
        <taxon>Metazoa</taxon>
        <taxon>Chordata</taxon>
        <taxon>Craniata</taxon>
        <taxon>Vertebrata</taxon>
        <taxon>Euteleostomi</taxon>
        <taxon>Actinopterygii</taxon>
        <taxon>Neopterygii</taxon>
        <taxon>Teleostei</taxon>
        <taxon>Ostariophysi</taxon>
        <taxon>Characiformes</taxon>
        <taxon>Characoidei</taxon>
        <taxon>Acestrorhamphidae</taxon>
        <taxon>Acestrorhamphinae</taxon>
        <taxon>Astyanax</taxon>
    </lineage>
</organism>
<name>A0A8T2KXV4_ASTMX</name>
<proteinExistence type="predicted"/>
<evidence type="ECO:0008006" key="5">
    <source>
        <dbReference type="Google" id="ProtNLM"/>
    </source>
</evidence>
<evidence type="ECO:0000256" key="1">
    <source>
        <dbReference type="SAM" id="MobiDB-lite"/>
    </source>
</evidence>
<dbReference type="Proteomes" id="UP000752171">
    <property type="component" value="Unassembled WGS sequence"/>
</dbReference>
<dbReference type="EMBL" id="JAICCE010000022">
    <property type="protein sequence ID" value="KAG9261591.1"/>
    <property type="molecule type" value="Genomic_DNA"/>
</dbReference>
<protein>
    <recommendedName>
        <fullName evidence="5">Immunoglobulin subtype domain-containing protein</fullName>
    </recommendedName>
</protein>
<evidence type="ECO:0000256" key="2">
    <source>
        <dbReference type="SAM" id="Phobius"/>
    </source>
</evidence>
<dbReference type="AlphaFoldDB" id="A0A8T2KXV4"/>